<evidence type="ECO:0000313" key="2">
    <source>
        <dbReference type="EMBL" id="GAA4461904.1"/>
    </source>
</evidence>
<sequence length="193" mass="22049">MLWPVILPFQITCGVMLFVVLAYTAFPYPPKLTRAKAFVFGSAFGLIAFIPSCTGIMMAVDTVRFGAFHYDSYDDVPDFRSRRYLPEKATDIFMHKHANGYFARYELPEREFRSYLDELWQEYGQYSAVERGGFMDEGQVVDCKMFDLRFGHIGWDCPAGSLVYYSPSEPDGGGATYYVDPNSSSITQRTGFW</sequence>
<keyword evidence="1" id="KW-0472">Membrane</keyword>
<dbReference type="EMBL" id="BAABGA010000058">
    <property type="protein sequence ID" value="GAA4461904.1"/>
    <property type="molecule type" value="Genomic_DNA"/>
</dbReference>
<dbReference type="RefSeq" id="WP_345325710.1">
    <property type="nucleotide sequence ID" value="NZ_BAABGA010000058.1"/>
</dbReference>
<evidence type="ECO:0000256" key="1">
    <source>
        <dbReference type="SAM" id="Phobius"/>
    </source>
</evidence>
<evidence type="ECO:0000313" key="3">
    <source>
        <dbReference type="Proteomes" id="UP001500840"/>
    </source>
</evidence>
<keyword evidence="3" id="KW-1185">Reference proteome</keyword>
<proteinExistence type="predicted"/>
<name>A0ABP8N622_9BACT</name>
<accession>A0ABP8N622</accession>
<protein>
    <submittedName>
        <fullName evidence="2">Uncharacterized protein</fullName>
    </submittedName>
</protein>
<comment type="caution">
    <text evidence="2">The sequence shown here is derived from an EMBL/GenBank/DDBJ whole genome shotgun (WGS) entry which is preliminary data.</text>
</comment>
<keyword evidence="1" id="KW-0812">Transmembrane</keyword>
<dbReference type="Proteomes" id="UP001500840">
    <property type="component" value="Unassembled WGS sequence"/>
</dbReference>
<reference evidence="3" key="1">
    <citation type="journal article" date="2019" name="Int. J. Syst. Evol. Microbiol.">
        <title>The Global Catalogue of Microorganisms (GCM) 10K type strain sequencing project: providing services to taxonomists for standard genome sequencing and annotation.</title>
        <authorList>
            <consortium name="The Broad Institute Genomics Platform"/>
            <consortium name="The Broad Institute Genome Sequencing Center for Infectious Disease"/>
            <person name="Wu L."/>
            <person name="Ma J."/>
        </authorList>
    </citation>
    <scope>NUCLEOTIDE SEQUENCE [LARGE SCALE GENOMIC DNA]</scope>
    <source>
        <strain evidence="3">JCM 17759</strain>
    </source>
</reference>
<keyword evidence="1" id="KW-1133">Transmembrane helix</keyword>
<feature type="transmembrane region" description="Helical" evidence="1">
    <location>
        <begin position="38"/>
        <end position="60"/>
    </location>
</feature>
<feature type="transmembrane region" description="Helical" evidence="1">
    <location>
        <begin position="6"/>
        <end position="26"/>
    </location>
</feature>
<organism evidence="2 3">
    <name type="scientific">Novipirellula rosea</name>
    <dbReference type="NCBI Taxonomy" id="1031540"/>
    <lineage>
        <taxon>Bacteria</taxon>
        <taxon>Pseudomonadati</taxon>
        <taxon>Planctomycetota</taxon>
        <taxon>Planctomycetia</taxon>
        <taxon>Pirellulales</taxon>
        <taxon>Pirellulaceae</taxon>
        <taxon>Novipirellula</taxon>
    </lineage>
</organism>
<gene>
    <name evidence="2" type="ORF">GCM10023156_45070</name>
</gene>